<organism evidence="1">
    <name type="scientific">marine sediment metagenome</name>
    <dbReference type="NCBI Taxonomy" id="412755"/>
    <lineage>
        <taxon>unclassified sequences</taxon>
        <taxon>metagenomes</taxon>
        <taxon>ecological metagenomes</taxon>
    </lineage>
</organism>
<feature type="non-terminal residue" evidence="1">
    <location>
        <position position="1"/>
    </location>
</feature>
<gene>
    <name evidence="1" type="ORF">S06H3_57491</name>
</gene>
<dbReference type="AlphaFoldDB" id="X1NW28"/>
<reference evidence="1" key="1">
    <citation type="journal article" date="2014" name="Front. Microbiol.">
        <title>High frequency of phylogenetically diverse reductive dehalogenase-homologous genes in deep subseafloor sedimentary metagenomes.</title>
        <authorList>
            <person name="Kawai M."/>
            <person name="Futagami T."/>
            <person name="Toyoda A."/>
            <person name="Takaki Y."/>
            <person name="Nishi S."/>
            <person name="Hori S."/>
            <person name="Arai W."/>
            <person name="Tsubouchi T."/>
            <person name="Morono Y."/>
            <person name="Uchiyama I."/>
            <person name="Ito T."/>
            <person name="Fujiyama A."/>
            <person name="Inagaki F."/>
            <person name="Takami H."/>
        </authorList>
    </citation>
    <scope>NUCLEOTIDE SEQUENCE</scope>
    <source>
        <strain evidence="1">Expedition CK06-06</strain>
    </source>
</reference>
<name>X1NW28_9ZZZZ</name>
<proteinExistence type="predicted"/>
<sequence length="49" mass="5911">DWFGEKKKVSIRDYPFLTPYYASDEYFNKYEYTTAAVDNKDMWLGTDKV</sequence>
<dbReference type="EMBL" id="BARV01037114">
    <property type="protein sequence ID" value="GAI47818.1"/>
    <property type="molecule type" value="Genomic_DNA"/>
</dbReference>
<protein>
    <submittedName>
        <fullName evidence="1">Uncharacterized protein</fullName>
    </submittedName>
</protein>
<evidence type="ECO:0000313" key="1">
    <source>
        <dbReference type="EMBL" id="GAI47818.1"/>
    </source>
</evidence>
<accession>X1NW28</accession>
<comment type="caution">
    <text evidence="1">The sequence shown here is derived from an EMBL/GenBank/DDBJ whole genome shotgun (WGS) entry which is preliminary data.</text>
</comment>